<dbReference type="HOGENOM" id="CLU_2680335_0_0_0"/>
<sequence>MSRRNRQLDCSKRNDARPSIVPAGTPNWITPELIEATIRTWQPYYKEVLTPEEAVTMILGVSRLYQVLSSSKPP</sequence>
<dbReference type="EMBL" id="AANZ01000017">
    <property type="protein sequence ID" value="EAQ78960.1"/>
    <property type="molecule type" value="Genomic_DNA"/>
</dbReference>
<dbReference type="STRING" id="314230.DSM3645_27808"/>
<dbReference type="OrthoDB" id="218050at2"/>
<reference evidence="1 2" key="1">
    <citation type="submission" date="2006-02" db="EMBL/GenBank/DDBJ databases">
        <authorList>
            <person name="Amann R."/>
            <person name="Ferriera S."/>
            <person name="Johnson J."/>
            <person name="Kravitz S."/>
            <person name="Halpern A."/>
            <person name="Remington K."/>
            <person name="Beeson K."/>
            <person name="Tran B."/>
            <person name="Rogers Y.-H."/>
            <person name="Friedman R."/>
            <person name="Venter J.C."/>
        </authorList>
    </citation>
    <scope>NUCLEOTIDE SEQUENCE [LARGE SCALE GENOMIC DNA]</scope>
    <source>
        <strain evidence="1 2">DSM 3645</strain>
    </source>
</reference>
<accession>A3ZX79</accession>
<dbReference type="eggNOG" id="ENOG502ZP2K">
    <property type="taxonomic scope" value="Bacteria"/>
</dbReference>
<dbReference type="RefSeq" id="WP_002653455.1">
    <property type="nucleotide sequence ID" value="NZ_CH672376.1"/>
</dbReference>
<organism evidence="1 2">
    <name type="scientific">Blastopirellula marina DSM 3645</name>
    <dbReference type="NCBI Taxonomy" id="314230"/>
    <lineage>
        <taxon>Bacteria</taxon>
        <taxon>Pseudomonadati</taxon>
        <taxon>Planctomycetota</taxon>
        <taxon>Planctomycetia</taxon>
        <taxon>Pirellulales</taxon>
        <taxon>Pirellulaceae</taxon>
        <taxon>Blastopirellula</taxon>
    </lineage>
</organism>
<dbReference type="AlphaFoldDB" id="A3ZX79"/>
<protein>
    <submittedName>
        <fullName evidence="1">Uncharacterized protein</fullName>
    </submittedName>
</protein>
<name>A3ZX79_9BACT</name>
<evidence type="ECO:0000313" key="1">
    <source>
        <dbReference type="EMBL" id="EAQ78960.1"/>
    </source>
</evidence>
<dbReference type="Proteomes" id="UP000004358">
    <property type="component" value="Unassembled WGS sequence"/>
</dbReference>
<comment type="caution">
    <text evidence="1">The sequence shown here is derived from an EMBL/GenBank/DDBJ whole genome shotgun (WGS) entry which is preliminary data.</text>
</comment>
<gene>
    <name evidence="1" type="ORF">DSM3645_27808</name>
</gene>
<evidence type="ECO:0000313" key="2">
    <source>
        <dbReference type="Proteomes" id="UP000004358"/>
    </source>
</evidence>
<proteinExistence type="predicted"/>